<dbReference type="Pfam" id="PF00028">
    <property type="entry name" value="Cadherin"/>
    <property type="match status" value="4"/>
</dbReference>
<dbReference type="InterPro" id="IPR015919">
    <property type="entry name" value="Cadherin-like_sf"/>
</dbReference>
<evidence type="ECO:0000256" key="4">
    <source>
        <dbReference type="ARBA" id="ARBA00022837"/>
    </source>
</evidence>
<keyword evidence="10" id="KW-0732">Signal</keyword>
<evidence type="ECO:0000256" key="3">
    <source>
        <dbReference type="ARBA" id="ARBA00022737"/>
    </source>
</evidence>
<dbReference type="SUPFAM" id="SSF49313">
    <property type="entry name" value="Cadherin-like"/>
    <property type="match status" value="7"/>
</dbReference>
<feature type="domain" description="Cadherin" evidence="11">
    <location>
        <begin position="276"/>
        <end position="372"/>
    </location>
</feature>
<dbReference type="GO" id="GO:0008013">
    <property type="term" value="F:beta-catenin binding"/>
    <property type="evidence" value="ECO:0007669"/>
    <property type="project" value="TreeGrafter"/>
</dbReference>
<proteinExistence type="predicted"/>
<accession>A0A8W8N826</accession>
<feature type="domain" description="Cadherin" evidence="11">
    <location>
        <begin position="487"/>
        <end position="601"/>
    </location>
</feature>
<feature type="domain" description="Cadherin" evidence="11">
    <location>
        <begin position="829"/>
        <end position="948"/>
    </location>
</feature>
<feature type="signal peptide" evidence="10">
    <location>
        <begin position="1"/>
        <end position="19"/>
    </location>
</feature>
<feature type="domain" description="Cadherin" evidence="11">
    <location>
        <begin position="373"/>
        <end position="486"/>
    </location>
</feature>
<dbReference type="GO" id="GO:0016339">
    <property type="term" value="P:calcium-dependent cell-cell adhesion via plasma membrane cell adhesion molecules"/>
    <property type="evidence" value="ECO:0007669"/>
    <property type="project" value="TreeGrafter"/>
</dbReference>
<evidence type="ECO:0000313" key="13">
    <source>
        <dbReference type="Proteomes" id="UP000005408"/>
    </source>
</evidence>
<dbReference type="PRINTS" id="PR00205">
    <property type="entry name" value="CADHERIN"/>
</dbReference>
<evidence type="ECO:0000256" key="2">
    <source>
        <dbReference type="ARBA" id="ARBA00022692"/>
    </source>
</evidence>
<keyword evidence="4 7" id="KW-0106">Calcium</keyword>
<evidence type="ECO:0000256" key="5">
    <source>
        <dbReference type="ARBA" id="ARBA00022989"/>
    </source>
</evidence>
<evidence type="ECO:0000256" key="7">
    <source>
        <dbReference type="PROSITE-ProRule" id="PRU00043"/>
    </source>
</evidence>
<evidence type="ECO:0000256" key="1">
    <source>
        <dbReference type="ARBA" id="ARBA00004370"/>
    </source>
</evidence>
<dbReference type="SMART" id="SM00112">
    <property type="entry name" value="CA"/>
    <property type="match status" value="7"/>
</dbReference>
<dbReference type="PROSITE" id="PS00232">
    <property type="entry name" value="CADHERIN_1"/>
    <property type="match status" value="4"/>
</dbReference>
<dbReference type="OMA" id="EMETQEM"/>
<dbReference type="PANTHER" id="PTHR24027">
    <property type="entry name" value="CADHERIN-23"/>
    <property type="match status" value="1"/>
</dbReference>
<keyword evidence="2 9" id="KW-0812">Transmembrane</keyword>
<feature type="domain" description="Cadherin" evidence="11">
    <location>
        <begin position="602"/>
        <end position="722"/>
    </location>
</feature>
<dbReference type="OrthoDB" id="6510378at2759"/>
<dbReference type="Gene3D" id="2.60.40.60">
    <property type="entry name" value="Cadherins"/>
    <property type="match status" value="8"/>
</dbReference>
<reference evidence="12" key="1">
    <citation type="submission" date="2022-08" db="UniProtKB">
        <authorList>
            <consortium name="EnsemblMetazoa"/>
        </authorList>
    </citation>
    <scope>IDENTIFICATION</scope>
    <source>
        <strain evidence="12">05x7-T-G4-1.051#20</strain>
    </source>
</reference>
<dbReference type="GO" id="GO:0007156">
    <property type="term" value="P:homophilic cell adhesion via plasma membrane adhesion molecules"/>
    <property type="evidence" value="ECO:0007669"/>
    <property type="project" value="InterPro"/>
</dbReference>
<evidence type="ECO:0000256" key="10">
    <source>
        <dbReference type="SAM" id="SignalP"/>
    </source>
</evidence>
<feature type="domain" description="Cadherin" evidence="11">
    <location>
        <begin position="146"/>
        <end position="259"/>
    </location>
</feature>
<dbReference type="GO" id="GO:0016342">
    <property type="term" value="C:catenin complex"/>
    <property type="evidence" value="ECO:0007669"/>
    <property type="project" value="TreeGrafter"/>
</dbReference>
<dbReference type="FunFam" id="2.60.40.60:FF:000020">
    <property type="entry name" value="Dachsous cadherin-related 1b"/>
    <property type="match status" value="2"/>
</dbReference>
<dbReference type="GO" id="GO:0000902">
    <property type="term" value="P:cell morphogenesis"/>
    <property type="evidence" value="ECO:0007669"/>
    <property type="project" value="TreeGrafter"/>
</dbReference>
<feature type="transmembrane region" description="Helical" evidence="9">
    <location>
        <begin position="1169"/>
        <end position="1191"/>
    </location>
</feature>
<dbReference type="GO" id="GO:0034332">
    <property type="term" value="P:adherens junction organization"/>
    <property type="evidence" value="ECO:0007669"/>
    <property type="project" value="TreeGrafter"/>
</dbReference>
<dbReference type="InterPro" id="IPR039808">
    <property type="entry name" value="Cadherin"/>
</dbReference>
<dbReference type="GO" id="GO:0005509">
    <property type="term" value="F:calcium ion binding"/>
    <property type="evidence" value="ECO:0007669"/>
    <property type="project" value="UniProtKB-UniRule"/>
</dbReference>
<comment type="subcellular location">
    <subcellularLocation>
        <location evidence="1">Membrane</location>
    </subcellularLocation>
</comment>
<dbReference type="EnsemblMetazoa" id="G504.3">
    <property type="protein sequence ID" value="G504.3:cds"/>
    <property type="gene ID" value="G504"/>
</dbReference>
<dbReference type="CDD" id="cd11304">
    <property type="entry name" value="Cadherin_repeat"/>
    <property type="match status" value="7"/>
</dbReference>
<feature type="region of interest" description="Disordered" evidence="8">
    <location>
        <begin position="1211"/>
        <end position="1232"/>
    </location>
</feature>
<keyword evidence="5 9" id="KW-1133">Transmembrane helix</keyword>
<dbReference type="PANTHER" id="PTHR24027:SF438">
    <property type="entry name" value="CADHERIN 23"/>
    <property type="match status" value="1"/>
</dbReference>
<dbReference type="PROSITE" id="PS50268">
    <property type="entry name" value="CADHERIN_2"/>
    <property type="match status" value="7"/>
</dbReference>
<feature type="domain" description="Cadherin" evidence="11">
    <location>
        <begin position="722"/>
        <end position="828"/>
    </location>
</feature>
<protein>
    <recommendedName>
        <fullName evidence="11">Cadherin domain-containing protein</fullName>
    </recommendedName>
</protein>
<organism evidence="12 13">
    <name type="scientific">Magallana gigas</name>
    <name type="common">Pacific oyster</name>
    <name type="synonym">Crassostrea gigas</name>
    <dbReference type="NCBI Taxonomy" id="29159"/>
    <lineage>
        <taxon>Eukaryota</taxon>
        <taxon>Metazoa</taxon>
        <taxon>Spiralia</taxon>
        <taxon>Lophotrochozoa</taxon>
        <taxon>Mollusca</taxon>
        <taxon>Bivalvia</taxon>
        <taxon>Autobranchia</taxon>
        <taxon>Pteriomorphia</taxon>
        <taxon>Ostreida</taxon>
        <taxon>Ostreoidea</taxon>
        <taxon>Ostreidae</taxon>
        <taxon>Magallana</taxon>
    </lineage>
</organism>
<dbReference type="Proteomes" id="UP000005408">
    <property type="component" value="Unassembled WGS sequence"/>
</dbReference>
<dbReference type="GO" id="GO:0045296">
    <property type="term" value="F:cadherin binding"/>
    <property type="evidence" value="ECO:0007669"/>
    <property type="project" value="TreeGrafter"/>
</dbReference>
<dbReference type="GO" id="GO:0044331">
    <property type="term" value="P:cell-cell adhesion mediated by cadherin"/>
    <property type="evidence" value="ECO:0007669"/>
    <property type="project" value="TreeGrafter"/>
</dbReference>
<keyword evidence="6 9" id="KW-0472">Membrane</keyword>
<dbReference type="InterPro" id="IPR002126">
    <property type="entry name" value="Cadherin-like_dom"/>
</dbReference>
<evidence type="ECO:0000256" key="6">
    <source>
        <dbReference type="ARBA" id="ARBA00023136"/>
    </source>
</evidence>
<evidence type="ECO:0000256" key="9">
    <source>
        <dbReference type="SAM" id="Phobius"/>
    </source>
</evidence>
<name>A0A8W8N826_MAGGI</name>
<feature type="chain" id="PRO_5036477644" description="Cadherin domain-containing protein" evidence="10">
    <location>
        <begin position="20"/>
        <end position="1347"/>
    </location>
</feature>
<dbReference type="InterPro" id="IPR020894">
    <property type="entry name" value="Cadherin_CS"/>
</dbReference>
<evidence type="ECO:0000259" key="11">
    <source>
        <dbReference type="PROSITE" id="PS50268"/>
    </source>
</evidence>
<sequence>MTHIYLFCIASVIISCVSSQFEDQYPPIFSEPTTNTPHVKEGNYTDNPICVFSIGAWVQSPRLNVSIHTVQSEETSSLISKNCTPIQNSHSNITCTVYLMAFVDRERTQSLVFKFFANSSNTNVQIQYKSVTLILDDINDESPVFDPPSYQILLPENFKVNSTVTNVDIKATDPDTGTAGQVFYSIMSSGQASNLYNGYFDISSSNGDLVLKKELDYETLTFLQYTIIATDGGHGNPTHNSTAELLVKVEDVQDKPPVFLGLPYVKNFPENVSGVILHVQAIDGDLGIPRKVVYGNLNGSCAQYLIINETGFISTAPGTNLDRDSGEISLVRGVCFIEIEAYEEGTEKTNITCSTTSFALTVDDINDNAPNFTKPNYTGSVDENAKISISFDESIVVKDIDQNNHNNINLTVHYPNMTIYSGIDVSPSTITGNGIVLLRVINPFDYEEQKFVDLVLKAVDAQDSSLSSTCSIHIEIHDTNDNDPQFNFKEYYFNVSENSCKGTIVGVVIASDMDSGHFGNVSYQISGTNTRFAINTTNGEIFVATDKGCNCTKTECDDSDLNWEKNPVFFLTAVAQDGGGSRSPVSVEIHLLDINDNAPQFIYSKYETSIKENSTTFSSGEQQIFVQATDRDEINSPNSNISYCLVDDNDTCINHIHFHINQSGAVSCIKELDYEELSVSSRGKAGELRLRIKACDHGNSPLCSTVTLTTFVQDENDNNPTFNQTHKGSVKENSGIGTSVLTVSAYDADGTAPNNEISYFIFSGGSDQFSMDGSSGVISVQHGAMLDTEIVPKYDITVIAIDRGNPQRTGTTNVTVDVLDVNDTPPRYLNLPNEQKVQENETEKVVFNVSCIDNDTDSELEYIIQVAEVCYIDRKANDSELVNFKNYFVIDKSTGVISSSPKVDAETVKRVVLNVTVVDIKTASTYENSTMAQLTLSITDKNDNPPIFLQKSLSAGILRDSGIRTVVFDLKEKVSDADSSVENRIHTFYFNVYKDLDNNKVGSGCSHSFCVTINGTVYSNVLFTGRGYAKINITVNDTAGTDYTILDIYVIDESQQLSMHFLMQTNAVYQVKDTVLKKLSQVLGYKCVFDKIEQFMDNNNNLKEHESLLTFHVLDEPTNTVLEAASVESLLDKRGDSLKGLRDEFAVQAIGALTIKDPITNENKIKETYILVAVIVLLALILGIIIYFYIVSNTRFKRKLKAATIPTAEKNKDNLGQPYLPGSNIFSSTKNPLVDKDDEVKRRINDLVDRASLAGSENSLDYNEVEYAKRNRDNDNPVEEKEVTMDMYGDDDVIQNDSDDDLMLLKQAVKQHEKTAPVSHDMDCNDRFDVMNGKVNESYEIVESTDV</sequence>
<keyword evidence="3" id="KW-0677">Repeat</keyword>
<dbReference type="GO" id="GO:0016477">
    <property type="term" value="P:cell migration"/>
    <property type="evidence" value="ECO:0007669"/>
    <property type="project" value="TreeGrafter"/>
</dbReference>
<dbReference type="GO" id="GO:0005912">
    <property type="term" value="C:adherens junction"/>
    <property type="evidence" value="ECO:0007669"/>
    <property type="project" value="TreeGrafter"/>
</dbReference>
<dbReference type="GO" id="GO:0007043">
    <property type="term" value="P:cell-cell junction assembly"/>
    <property type="evidence" value="ECO:0007669"/>
    <property type="project" value="TreeGrafter"/>
</dbReference>
<keyword evidence="13" id="KW-1185">Reference proteome</keyword>
<evidence type="ECO:0000313" key="12">
    <source>
        <dbReference type="EnsemblMetazoa" id="G504.3:cds"/>
    </source>
</evidence>
<evidence type="ECO:0000256" key="8">
    <source>
        <dbReference type="SAM" id="MobiDB-lite"/>
    </source>
</evidence>